<evidence type="ECO:0000256" key="1">
    <source>
        <dbReference type="ARBA" id="ARBA00010641"/>
    </source>
</evidence>
<evidence type="ECO:0000256" key="3">
    <source>
        <dbReference type="ARBA" id="ARBA00023082"/>
    </source>
</evidence>
<evidence type="ECO:0000256" key="2">
    <source>
        <dbReference type="ARBA" id="ARBA00023015"/>
    </source>
</evidence>
<evidence type="ECO:0000313" key="8">
    <source>
        <dbReference type="EMBL" id="GAA2390036.1"/>
    </source>
</evidence>
<dbReference type="PANTHER" id="PTHR43133:SF50">
    <property type="entry name" value="ECF RNA POLYMERASE SIGMA FACTOR SIGM"/>
    <property type="match status" value="1"/>
</dbReference>
<dbReference type="InterPro" id="IPR014284">
    <property type="entry name" value="RNA_pol_sigma-70_dom"/>
</dbReference>
<dbReference type="Proteomes" id="UP001501444">
    <property type="component" value="Unassembled WGS sequence"/>
</dbReference>
<sequence length="178" mass="19884">MGMRSPVEPAGRDAEFAAFMAGGARRLYRVAYLLTGDAGEAEELTQHALVRTYAAWDRIDGGEPYGYARRILVNLHSDWWRRLRRRERPVPELPERTATGPDPADAAVERTGVARALRQLTRRERAVIVCRYYLDLTEQQTADELGVALGTVKSAGARALRKLRVDPELSPLARQGAK</sequence>
<keyword evidence="2" id="KW-0805">Transcription regulation</keyword>
<evidence type="ECO:0000313" key="9">
    <source>
        <dbReference type="Proteomes" id="UP001501444"/>
    </source>
</evidence>
<proteinExistence type="inferred from homology"/>
<dbReference type="CDD" id="cd06171">
    <property type="entry name" value="Sigma70_r4"/>
    <property type="match status" value="1"/>
</dbReference>
<dbReference type="InterPro" id="IPR013324">
    <property type="entry name" value="RNA_pol_sigma_r3/r4-like"/>
</dbReference>
<evidence type="ECO:0000259" key="7">
    <source>
        <dbReference type="Pfam" id="PF04545"/>
    </source>
</evidence>
<evidence type="ECO:0000259" key="6">
    <source>
        <dbReference type="Pfam" id="PF04542"/>
    </source>
</evidence>
<dbReference type="NCBIfam" id="TIGR02937">
    <property type="entry name" value="sigma70-ECF"/>
    <property type="match status" value="1"/>
</dbReference>
<keyword evidence="9" id="KW-1185">Reference proteome</keyword>
<protein>
    <submittedName>
        <fullName evidence="8">SigE family RNA polymerase sigma factor</fullName>
    </submittedName>
</protein>
<dbReference type="SUPFAM" id="SSF88659">
    <property type="entry name" value="Sigma3 and sigma4 domains of RNA polymerase sigma factors"/>
    <property type="match status" value="1"/>
</dbReference>
<dbReference type="SUPFAM" id="SSF88946">
    <property type="entry name" value="Sigma2 domain of RNA polymerase sigma factors"/>
    <property type="match status" value="1"/>
</dbReference>
<evidence type="ECO:0000256" key="5">
    <source>
        <dbReference type="ARBA" id="ARBA00023163"/>
    </source>
</evidence>
<evidence type="ECO:0000256" key="4">
    <source>
        <dbReference type="ARBA" id="ARBA00023125"/>
    </source>
</evidence>
<dbReference type="InterPro" id="IPR007630">
    <property type="entry name" value="RNA_pol_sigma70_r4"/>
</dbReference>
<dbReference type="InterPro" id="IPR036388">
    <property type="entry name" value="WH-like_DNA-bd_sf"/>
</dbReference>
<feature type="domain" description="RNA polymerase sigma-70 region 2" evidence="6">
    <location>
        <begin position="25"/>
        <end position="86"/>
    </location>
</feature>
<dbReference type="NCBIfam" id="TIGR02983">
    <property type="entry name" value="SigE-fam_strep"/>
    <property type="match status" value="1"/>
</dbReference>
<dbReference type="Pfam" id="PF04545">
    <property type="entry name" value="Sigma70_r4"/>
    <property type="match status" value="1"/>
</dbReference>
<keyword evidence="4" id="KW-0238">DNA-binding</keyword>
<organism evidence="8 9">
    <name type="scientific">Dactylosporangium salmoneum</name>
    <dbReference type="NCBI Taxonomy" id="53361"/>
    <lineage>
        <taxon>Bacteria</taxon>
        <taxon>Bacillati</taxon>
        <taxon>Actinomycetota</taxon>
        <taxon>Actinomycetes</taxon>
        <taxon>Micromonosporales</taxon>
        <taxon>Micromonosporaceae</taxon>
        <taxon>Dactylosporangium</taxon>
    </lineage>
</organism>
<dbReference type="InterPro" id="IPR014325">
    <property type="entry name" value="RNA_pol_sigma-E_actinobac"/>
</dbReference>
<reference evidence="8 9" key="1">
    <citation type="journal article" date="2019" name="Int. J. Syst. Evol. Microbiol.">
        <title>The Global Catalogue of Microorganisms (GCM) 10K type strain sequencing project: providing services to taxonomists for standard genome sequencing and annotation.</title>
        <authorList>
            <consortium name="The Broad Institute Genomics Platform"/>
            <consortium name="The Broad Institute Genome Sequencing Center for Infectious Disease"/>
            <person name="Wu L."/>
            <person name="Ma J."/>
        </authorList>
    </citation>
    <scope>NUCLEOTIDE SEQUENCE [LARGE SCALE GENOMIC DNA]</scope>
    <source>
        <strain evidence="8 9">JCM 3272</strain>
    </source>
</reference>
<comment type="similarity">
    <text evidence="1">Belongs to the sigma-70 factor family. ECF subfamily.</text>
</comment>
<dbReference type="Gene3D" id="1.10.10.10">
    <property type="entry name" value="Winged helix-like DNA-binding domain superfamily/Winged helix DNA-binding domain"/>
    <property type="match status" value="1"/>
</dbReference>
<keyword evidence="3" id="KW-0731">Sigma factor</keyword>
<dbReference type="InterPro" id="IPR013325">
    <property type="entry name" value="RNA_pol_sigma_r2"/>
</dbReference>
<keyword evidence="5" id="KW-0804">Transcription</keyword>
<dbReference type="InterPro" id="IPR007627">
    <property type="entry name" value="RNA_pol_sigma70_r2"/>
</dbReference>
<gene>
    <name evidence="8" type="ORF">GCM10010170_102020</name>
</gene>
<feature type="domain" description="RNA polymerase sigma-70 region 4" evidence="7">
    <location>
        <begin position="116"/>
        <end position="164"/>
    </location>
</feature>
<dbReference type="EMBL" id="BAAARV010000120">
    <property type="protein sequence ID" value="GAA2390036.1"/>
    <property type="molecule type" value="Genomic_DNA"/>
</dbReference>
<name>A0ABN3HYW7_9ACTN</name>
<dbReference type="Gene3D" id="1.10.1740.10">
    <property type="match status" value="1"/>
</dbReference>
<comment type="caution">
    <text evidence="8">The sequence shown here is derived from an EMBL/GenBank/DDBJ whole genome shotgun (WGS) entry which is preliminary data.</text>
</comment>
<dbReference type="PANTHER" id="PTHR43133">
    <property type="entry name" value="RNA POLYMERASE ECF-TYPE SIGMA FACTO"/>
    <property type="match status" value="1"/>
</dbReference>
<dbReference type="InterPro" id="IPR039425">
    <property type="entry name" value="RNA_pol_sigma-70-like"/>
</dbReference>
<accession>A0ABN3HYW7</accession>
<dbReference type="Pfam" id="PF04542">
    <property type="entry name" value="Sigma70_r2"/>
    <property type="match status" value="1"/>
</dbReference>